<sequence>MISAAVTGFFAAGCKVWTAMLHESVVKWAEREVRCDVKHFGSFEIMFGKYDGARSFKLTSSASGALKVHNVEGDRYINYCLQEIGEYVARIGKQRKLFSVELDKAHQIICMWPYDLSLCGCLRAASRRETVGLPAQGLDIDCIKPWFSRWIYACHYIQLWQTIYINHDRLNRDDDSPDTFGLHAKYQGVLPPPADNITVQYFFPAATSRYNRAAILAKTATMEGSMSSNMASMTGMGPMTGTATASAAAATSSSMSMGDMGMGGGNSCKISMLWNWYTIDACFLAESWHITSSGMFAGSCIGVILLVMVLEGLRRAAKEYDAFLLRSRNKATPAPFPNEGQASGSDTSAKDPAVVAAPLPARQKSFRPTIFEQLVRSLLHMLQFAVAYFIMLLAMYFNGYIIICIFVGAFLGALAFNWTSIGSSDDREITFCCG</sequence>
<evidence type="ECO:0000256" key="5">
    <source>
        <dbReference type="ARBA" id="ARBA00023136"/>
    </source>
</evidence>
<comment type="similarity">
    <text evidence="2 6">Belongs to the copper transporter (Ctr) (TC 1.A.56) family. SLC31A subfamily.</text>
</comment>
<keyword evidence="6" id="KW-0186">Copper</keyword>
<evidence type="ECO:0000313" key="8">
    <source>
        <dbReference type="Proteomes" id="UP000070133"/>
    </source>
</evidence>
<feature type="transmembrane region" description="Helical" evidence="6">
    <location>
        <begin position="288"/>
        <end position="310"/>
    </location>
</feature>
<dbReference type="GO" id="GO:0005375">
    <property type="term" value="F:copper ion transmembrane transporter activity"/>
    <property type="evidence" value="ECO:0007669"/>
    <property type="project" value="UniProtKB-UniRule"/>
</dbReference>
<keyword evidence="5 6" id="KW-0472">Membrane</keyword>
<reference evidence="7 8" key="1">
    <citation type="submission" date="2015-07" db="EMBL/GenBank/DDBJ databases">
        <title>Comparative genomics of the Sigatoka disease complex on banana suggests a link between parallel evolutionary changes in Pseudocercospora fijiensis and Pseudocercospora eumusae and increased virulence on the banana host.</title>
        <authorList>
            <person name="Chang T.-C."/>
            <person name="Salvucci A."/>
            <person name="Crous P.W."/>
            <person name="Stergiopoulos I."/>
        </authorList>
    </citation>
    <scope>NUCLEOTIDE SEQUENCE [LARGE SCALE GENOMIC DNA]</scope>
    <source>
        <strain evidence="7 8">CBS 114824</strain>
    </source>
</reference>
<keyword evidence="6" id="KW-0406">Ion transport</keyword>
<name>A0A139HFG6_9PEZI</name>
<protein>
    <recommendedName>
        <fullName evidence="6">Copper transport protein</fullName>
    </recommendedName>
</protein>
<evidence type="ECO:0000256" key="3">
    <source>
        <dbReference type="ARBA" id="ARBA00022692"/>
    </source>
</evidence>
<comment type="subcellular location">
    <subcellularLocation>
        <location evidence="1 6">Membrane</location>
        <topology evidence="1 6">Multi-pass membrane protein</topology>
    </subcellularLocation>
</comment>
<feature type="transmembrane region" description="Helical" evidence="6">
    <location>
        <begin position="400"/>
        <end position="418"/>
    </location>
</feature>
<keyword evidence="6" id="KW-0187">Copper transport</keyword>
<feature type="transmembrane region" description="Helical" evidence="6">
    <location>
        <begin position="374"/>
        <end position="394"/>
    </location>
</feature>
<dbReference type="Pfam" id="PF04145">
    <property type="entry name" value="Ctr"/>
    <property type="match status" value="1"/>
</dbReference>
<evidence type="ECO:0000256" key="2">
    <source>
        <dbReference type="ARBA" id="ARBA00006921"/>
    </source>
</evidence>
<proteinExistence type="inferred from homology"/>
<keyword evidence="4 6" id="KW-1133">Transmembrane helix</keyword>
<keyword evidence="6" id="KW-0813">Transport</keyword>
<keyword evidence="3 6" id="KW-0812">Transmembrane</keyword>
<evidence type="ECO:0000313" key="7">
    <source>
        <dbReference type="EMBL" id="KXT01190.1"/>
    </source>
</evidence>
<keyword evidence="8" id="KW-1185">Reference proteome</keyword>
<evidence type="ECO:0000256" key="6">
    <source>
        <dbReference type="RuleBase" id="RU367022"/>
    </source>
</evidence>
<comment type="caution">
    <text evidence="7">The sequence shown here is derived from an EMBL/GenBank/DDBJ whole genome shotgun (WGS) entry which is preliminary data.</text>
</comment>
<dbReference type="AlphaFoldDB" id="A0A139HFG6"/>
<dbReference type="OrthoDB" id="161814at2759"/>
<dbReference type="STRING" id="321146.A0A139HFG6"/>
<gene>
    <name evidence="7" type="ORF">AC578_617</name>
</gene>
<dbReference type="GO" id="GO:0016020">
    <property type="term" value="C:membrane"/>
    <property type="evidence" value="ECO:0007669"/>
    <property type="project" value="UniProtKB-SubCell"/>
</dbReference>
<dbReference type="PANTHER" id="PTHR12483">
    <property type="entry name" value="SOLUTE CARRIER FAMILY 31 COPPER TRANSPORTERS"/>
    <property type="match status" value="1"/>
</dbReference>
<dbReference type="InterPro" id="IPR007274">
    <property type="entry name" value="Cop_transporter"/>
</dbReference>
<dbReference type="EMBL" id="LFZN01000060">
    <property type="protein sequence ID" value="KXT01190.1"/>
    <property type="molecule type" value="Genomic_DNA"/>
</dbReference>
<evidence type="ECO:0000256" key="1">
    <source>
        <dbReference type="ARBA" id="ARBA00004141"/>
    </source>
</evidence>
<evidence type="ECO:0000256" key="4">
    <source>
        <dbReference type="ARBA" id="ARBA00022989"/>
    </source>
</evidence>
<accession>A0A139HFG6</accession>
<organism evidence="7 8">
    <name type="scientific">Pseudocercospora eumusae</name>
    <dbReference type="NCBI Taxonomy" id="321146"/>
    <lineage>
        <taxon>Eukaryota</taxon>
        <taxon>Fungi</taxon>
        <taxon>Dikarya</taxon>
        <taxon>Ascomycota</taxon>
        <taxon>Pezizomycotina</taxon>
        <taxon>Dothideomycetes</taxon>
        <taxon>Dothideomycetidae</taxon>
        <taxon>Mycosphaerellales</taxon>
        <taxon>Mycosphaerellaceae</taxon>
        <taxon>Pseudocercospora</taxon>
    </lineage>
</organism>
<dbReference type="PANTHER" id="PTHR12483:SF73">
    <property type="entry name" value="COPPER TRANSPORT PROTEIN CTR3"/>
    <property type="match status" value="1"/>
</dbReference>
<dbReference type="Proteomes" id="UP000070133">
    <property type="component" value="Unassembled WGS sequence"/>
</dbReference>